<comment type="caution">
    <text evidence="3">The sequence shown here is derived from an EMBL/GenBank/DDBJ whole genome shotgun (WGS) entry which is preliminary data.</text>
</comment>
<dbReference type="Pfam" id="PF00557">
    <property type="entry name" value="Peptidase_M24"/>
    <property type="match status" value="1"/>
</dbReference>
<dbReference type="SUPFAM" id="SSF46785">
    <property type="entry name" value="Winged helix' DNA-binding domain"/>
    <property type="match status" value="1"/>
</dbReference>
<name>A0AA88KPK6_NAELO</name>
<dbReference type="SUPFAM" id="SSF55920">
    <property type="entry name" value="Creatinase/aminopeptidase"/>
    <property type="match status" value="1"/>
</dbReference>
<dbReference type="Proteomes" id="UP000816034">
    <property type="component" value="Unassembled WGS sequence"/>
</dbReference>
<dbReference type="Gene3D" id="3.90.230.10">
    <property type="entry name" value="Creatinase/methionine aminopeptidase superfamily"/>
    <property type="match status" value="1"/>
</dbReference>
<dbReference type="GeneID" id="68095782"/>
<dbReference type="PANTHER" id="PTHR10804:SF11">
    <property type="entry name" value="PROLIFERATION-ASSOCIATED PROTEIN 2G4"/>
    <property type="match status" value="1"/>
</dbReference>
<dbReference type="InterPro" id="IPR036390">
    <property type="entry name" value="WH_DNA-bd_sf"/>
</dbReference>
<dbReference type="PANTHER" id="PTHR10804">
    <property type="entry name" value="PROTEASE FAMILY M24 METHIONYL AMINOPEPTIDASE, AMINOPEPTIDASE P"/>
    <property type="match status" value="1"/>
</dbReference>
<dbReference type="AlphaFoldDB" id="A0AA88KPK6"/>
<dbReference type="EMBL" id="PYSW02000018">
    <property type="protein sequence ID" value="KAG2385512.1"/>
    <property type="molecule type" value="Genomic_DNA"/>
</dbReference>
<dbReference type="InterPro" id="IPR047113">
    <property type="entry name" value="PA2G4/ARX1"/>
</dbReference>
<organism evidence="3 4">
    <name type="scientific">Naegleria lovaniensis</name>
    <name type="common">Amoeba</name>
    <dbReference type="NCBI Taxonomy" id="51637"/>
    <lineage>
        <taxon>Eukaryota</taxon>
        <taxon>Discoba</taxon>
        <taxon>Heterolobosea</taxon>
        <taxon>Tetramitia</taxon>
        <taxon>Eutetramitia</taxon>
        <taxon>Vahlkampfiidae</taxon>
        <taxon>Naegleria</taxon>
    </lineage>
</organism>
<reference evidence="3 4" key="1">
    <citation type="journal article" date="2018" name="BMC Genomics">
        <title>The genome of Naegleria lovaniensis, the basis for a comparative approach to unravel pathogenicity factors of the human pathogenic amoeba N. fowleri.</title>
        <authorList>
            <person name="Liechti N."/>
            <person name="Schurch N."/>
            <person name="Bruggmann R."/>
            <person name="Wittwer M."/>
        </authorList>
    </citation>
    <scope>NUCLEOTIDE SEQUENCE [LARGE SCALE GENOMIC DNA]</scope>
    <source>
        <strain evidence="3 4">ATCC 30569</strain>
    </source>
</reference>
<evidence type="ECO:0000313" key="4">
    <source>
        <dbReference type="Proteomes" id="UP000816034"/>
    </source>
</evidence>
<dbReference type="Gene3D" id="1.10.10.10">
    <property type="entry name" value="Winged helix-like DNA-binding domain superfamily/Winged helix DNA-binding domain"/>
    <property type="match status" value="1"/>
</dbReference>
<sequence length="380" mass="42162">MPAENVAEQSEQQQTVDETIDNPEVIKKYKLGAEIVNEAIKHIQSLLKPGAKVIELCAAGDAFMDDKIKHAFKKSKGLKKGIAFPTCINVNETVCHFSPLENTPEANLTLNEGDVLRVDLGVQIDGYISLGAQTYVLTSNVVTGREADCLAAVQQGMEVAQRMMKPGKTNIELMKALQKVAETFGVKWANGVLSHEMKRDVIDGKNVILPHFDVDQTVEEFKFEANQVYCLDLVATTGEEGKLREGTARATIYKREPSVLVDLKVHASRKIYEEIKEKFGAVPFSVKHLDPKMGRMGVLELLNYRMIDPYPVLCAKKGEFVAQLKSTVLITKKQVQKVTGLPLQAFQSDKSIQDENLLATIKSGLKVVAQKEENKMDETE</sequence>
<evidence type="ECO:0000256" key="1">
    <source>
        <dbReference type="ARBA" id="ARBA00007319"/>
    </source>
</evidence>
<dbReference type="CDD" id="cd01089">
    <property type="entry name" value="PA2G4-like"/>
    <property type="match status" value="1"/>
</dbReference>
<proteinExistence type="inferred from homology"/>
<comment type="similarity">
    <text evidence="1">Belongs to the peptidase M24 family.</text>
</comment>
<dbReference type="InterPro" id="IPR036388">
    <property type="entry name" value="WH-like_DNA-bd_sf"/>
</dbReference>
<keyword evidence="4" id="KW-1185">Reference proteome</keyword>
<protein>
    <recommendedName>
        <fullName evidence="2">Peptidase M24 domain-containing protein</fullName>
    </recommendedName>
</protein>
<dbReference type="InterPro" id="IPR036005">
    <property type="entry name" value="Creatinase/aminopeptidase-like"/>
</dbReference>
<dbReference type="RefSeq" id="XP_044549505.1">
    <property type="nucleotide sequence ID" value="XM_044692843.1"/>
</dbReference>
<evidence type="ECO:0000259" key="2">
    <source>
        <dbReference type="Pfam" id="PF00557"/>
    </source>
</evidence>
<gene>
    <name evidence="3" type="ORF">C9374_003327</name>
</gene>
<accession>A0AA88KPK6</accession>
<evidence type="ECO:0000313" key="3">
    <source>
        <dbReference type="EMBL" id="KAG2385512.1"/>
    </source>
</evidence>
<feature type="domain" description="Peptidase M24" evidence="2">
    <location>
        <begin position="29"/>
        <end position="229"/>
    </location>
</feature>
<dbReference type="InterPro" id="IPR000994">
    <property type="entry name" value="Pept_M24"/>
</dbReference>